<keyword evidence="2" id="KW-1185">Reference proteome</keyword>
<evidence type="ECO:0000313" key="2">
    <source>
        <dbReference type="Proteomes" id="UP001500902"/>
    </source>
</evidence>
<evidence type="ECO:0000313" key="1">
    <source>
        <dbReference type="EMBL" id="GAA3721429.1"/>
    </source>
</evidence>
<accession>A0ABP7EMG0</accession>
<organism evidence="1 2">
    <name type="scientific">Nonomuraea antimicrobica</name>
    <dbReference type="NCBI Taxonomy" id="561173"/>
    <lineage>
        <taxon>Bacteria</taxon>
        <taxon>Bacillati</taxon>
        <taxon>Actinomycetota</taxon>
        <taxon>Actinomycetes</taxon>
        <taxon>Streptosporangiales</taxon>
        <taxon>Streptosporangiaceae</taxon>
        <taxon>Nonomuraea</taxon>
    </lineage>
</organism>
<proteinExistence type="predicted"/>
<name>A0ABP7EMG0_9ACTN</name>
<comment type="caution">
    <text evidence="1">The sequence shown here is derived from an EMBL/GenBank/DDBJ whole genome shotgun (WGS) entry which is preliminary data.</text>
</comment>
<dbReference type="RefSeq" id="WP_344897667.1">
    <property type="nucleotide sequence ID" value="NZ_BAAAZP010000265.1"/>
</dbReference>
<dbReference type="EMBL" id="BAAAZP010000265">
    <property type="protein sequence ID" value="GAA3721429.1"/>
    <property type="molecule type" value="Genomic_DNA"/>
</dbReference>
<dbReference type="Proteomes" id="UP001500902">
    <property type="component" value="Unassembled WGS sequence"/>
</dbReference>
<protein>
    <submittedName>
        <fullName evidence="1">Uncharacterized protein</fullName>
    </submittedName>
</protein>
<gene>
    <name evidence="1" type="ORF">GCM10022224_103790</name>
</gene>
<reference evidence="2" key="1">
    <citation type="journal article" date="2019" name="Int. J. Syst. Evol. Microbiol.">
        <title>The Global Catalogue of Microorganisms (GCM) 10K type strain sequencing project: providing services to taxonomists for standard genome sequencing and annotation.</title>
        <authorList>
            <consortium name="The Broad Institute Genomics Platform"/>
            <consortium name="The Broad Institute Genome Sequencing Center for Infectious Disease"/>
            <person name="Wu L."/>
            <person name="Ma J."/>
        </authorList>
    </citation>
    <scope>NUCLEOTIDE SEQUENCE [LARGE SCALE GENOMIC DNA]</scope>
    <source>
        <strain evidence="2">JCM 16904</strain>
    </source>
</reference>
<sequence length="88" mass="9150">MSSYDGSYEVHASIQLSGTEHPLGGAEVTWDVLVNVAGLVPASVVLNTTALRVEGGKEDLPVTVGGVAVRRDALQVTLQGGRHVWPAS</sequence>